<dbReference type="PANTHER" id="PTHR20883:SF48">
    <property type="entry name" value="ECTOINE DIOXYGENASE"/>
    <property type="match status" value="1"/>
</dbReference>
<evidence type="ECO:0000313" key="1">
    <source>
        <dbReference type="EMBL" id="AIE85717.1"/>
    </source>
</evidence>
<dbReference type="Pfam" id="PF05721">
    <property type="entry name" value="PhyH"/>
    <property type="match status" value="1"/>
</dbReference>
<dbReference type="STRING" id="661478.OP10G_2349"/>
<dbReference type="HOGENOM" id="CLU_047725_2_0_0"/>
<dbReference type="SUPFAM" id="SSF51197">
    <property type="entry name" value="Clavaminate synthase-like"/>
    <property type="match status" value="1"/>
</dbReference>
<name>A0A068NQQ9_FIMGI</name>
<reference evidence="1 2" key="1">
    <citation type="journal article" date="2014" name="PLoS ONE">
        <title>The first complete genome sequence of the class fimbriimonadia in the phylum armatimonadetes.</title>
        <authorList>
            <person name="Hu Z.Y."/>
            <person name="Wang Y.Z."/>
            <person name="Im W.T."/>
            <person name="Wang S.Y."/>
            <person name="Zhao G.P."/>
            <person name="Zheng H.J."/>
            <person name="Quan Z.X."/>
        </authorList>
    </citation>
    <scope>NUCLEOTIDE SEQUENCE [LARGE SCALE GENOMIC DNA]</scope>
    <source>
        <strain evidence="1">Gsoil 348</strain>
    </source>
</reference>
<accession>A0A068NQQ9</accession>
<gene>
    <name evidence="1" type="ORF">OP10G_2349</name>
</gene>
<dbReference type="AlphaFoldDB" id="A0A068NQQ9"/>
<dbReference type="InterPro" id="IPR008775">
    <property type="entry name" value="Phytyl_CoA_dOase-like"/>
</dbReference>
<proteinExistence type="predicted"/>
<dbReference type="EMBL" id="CP007139">
    <property type="protein sequence ID" value="AIE85717.1"/>
    <property type="molecule type" value="Genomic_DNA"/>
</dbReference>
<organism evidence="1 2">
    <name type="scientific">Fimbriimonas ginsengisoli Gsoil 348</name>
    <dbReference type="NCBI Taxonomy" id="661478"/>
    <lineage>
        <taxon>Bacteria</taxon>
        <taxon>Bacillati</taxon>
        <taxon>Armatimonadota</taxon>
        <taxon>Fimbriimonadia</taxon>
        <taxon>Fimbriimonadales</taxon>
        <taxon>Fimbriimonadaceae</taxon>
        <taxon>Fimbriimonas</taxon>
    </lineage>
</organism>
<dbReference type="GO" id="GO:0005506">
    <property type="term" value="F:iron ion binding"/>
    <property type="evidence" value="ECO:0007669"/>
    <property type="project" value="UniProtKB-ARBA"/>
</dbReference>
<dbReference type="PANTHER" id="PTHR20883">
    <property type="entry name" value="PHYTANOYL-COA DIOXYGENASE DOMAIN CONTAINING 1"/>
    <property type="match status" value="1"/>
</dbReference>
<keyword evidence="2" id="KW-1185">Reference proteome</keyword>
<dbReference type="Gene3D" id="2.60.120.620">
    <property type="entry name" value="q2cbj1_9rhob like domain"/>
    <property type="match status" value="1"/>
</dbReference>
<sequence length="270" mass="31046">MPRIMSVTQDFRYLQHTFGLNQVAEMAQAIHDDGFALIPNVLSSELVAQAREKIDGLKPFGFDSEGINDHYKCVFNRDPFWLQFIDWPGVIDLAEATMGSECHIIGQTAWRSHPGHNGWSPHTDRVFVEVPEDMAEDPRFKLPIYLCTAHFYLSDIDEELCPTYVIPGSHKSGQALTWGKDKDPEYKGRKLEPVLCKAGDVLFFRSEIWHTGSENKSDRIRHLLQVHYSHRFIAQQFSPFMSWQFNPEVLAAANPRQLRLMGDHKRAAYD</sequence>
<protein>
    <submittedName>
        <fullName evidence="1">Protein involved in biosynthesis of mitomycin antibiotics/polyketide fumonisin</fullName>
    </submittedName>
</protein>
<dbReference type="KEGG" id="fgi:OP10G_2349"/>
<evidence type="ECO:0000313" key="2">
    <source>
        <dbReference type="Proteomes" id="UP000027982"/>
    </source>
</evidence>
<dbReference type="Proteomes" id="UP000027982">
    <property type="component" value="Chromosome"/>
</dbReference>
<dbReference type="eggNOG" id="COG5285">
    <property type="taxonomic scope" value="Bacteria"/>
</dbReference>
<dbReference type="GO" id="GO:0016706">
    <property type="term" value="F:2-oxoglutarate-dependent dioxygenase activity"/>
    <property type="evidence" value="ECO:0007669"/>
    <property type="project" value="UniProtKB-ARBA"/>
</dbReference>